<name>A0AAE1AVX1_9GAST</name>
<dbReference type="Proteomes" id="UP001283361">
    <property type="component" value="Unassembled WGS sequence"/>
</dbReference>
<dbReference type="EMBL" id="JAWDGP010001129">
    <property type="protein sequence ID" value="KAK3794346.1"/>
    <property type="molecule type" value="Genomic_DNA"/>
</dbReference>
<organism evidence="1 2">
    <name type="scientific">Elysia crispata</name>
    <name type="common">lettuce slug</name>
    <dbReference type="NCBI Taxonomy" id="231223"/>
    <lineage>
        <taxon>Eukaryota</taxon>
        <taxon>Metazoa</taxon>
        <taxon>Spiralia</taxon>
        <taxon>Lophotrochozoa</taxon>
        <taxon>Mollusca</taxon>
        <taxon>Gastropoda</taxon>
        <taxon>Heterobranchia</taxon>
        <taxon>Euthyneura</taxon>
        <taxon>Panpulmonata</taxon>
        <taxon>Sacoglossa</taxon>
        <taxon>Placobranchoidea</taxon>
        <taxon>Plakobranchidae</taxon>
        <taxon>Elysia</taxon>
    </lineage>
</organism>
<keyword evidence="2" id="KW-1185">Reference proteome</keyword>
<accession>A0AAE1AVX1</accession>
<evidence type="ECO:0000313" key="2">
    <source>
        <dbReference type="Proteomes" id="UP001283361"/>
    </source>
</evidence>
<evidence type="ECO:0000313" key="1">
    <source>
        <dbReference type="EMBL" id="KAK3794346.1"/>
    </source>
</evidence>
<comment type="caution">
    <text evidence="1">The sequence shown here is derived from an EMBL/GenBank/DDBJ whole genome shotgun (WGS) entry which is preliminary data.</text>
</comment>
<gene>
    <name evidence="1" type="ORF">RRG08_061016</name>
</gene>
<proteinExistence type="predicted"/>
<reference evidence="1" key="1">
    <citation type="journal article" date="2023" name="G3 (Bethesda)">
        <title>A reference genome for the long-term kleptoplast-retaining sea slug Elysia crispata morphotype clarki.</title>
        <authorList>
            <person name="Eastman K.E."/>
            <person name="Pendleton A.L."/>
            <person name="Shaikh M.A."/>
            <person name="Suttiyut T."/>
            <person name="Ogas R."/>
            <person name="Tomko P."/>
            <person name="Gavelis G."/>
            <person name="Widhalm J.R."/>
            <person name="Wisecaver J.H."/>
        </authorList>
    </citation>
    <scope>NUCLEOTIDE SEQUENCE</scope>
    <source>
        <strain evidence="1">ECLA1</strain>
    </source>
</reference>
<protein>
    <submittedName>
        <fullName evidence="1">Uncharacterized protein</fullName>
    </submittedName>
</protein>
<dbReference type="AlphaFoldDB" id="A0AAE1AVX1"/>
<sequence length="66" mass="7579">MRQGISAREWRVSAGITQTWREFDDPVGVSYRMVLGGRQPQGRSEKHGVKTLNQQGFDSSYHSLWL</sequence>